<dbReference type="Pfam" id="PF02567">
    <property type="entry name" value="PhzC-PhzF"/>
    <property type="match status" value="1"/>
</dbReference>
<sequence>MGVPKPIGSMSGIYPSGFGSTHGYSGLPVSHIKLTCLTYPKKQKAEHIPRVLTQAKRGLMAKNLVKYSIVDAFTDTAFKGNPAAVCWLKDIEKDDKWLQSVATEFNISETCYLTPILQHASLNPSFHLRWFTPVAEVELCGHATLAAAHFLFQSGLVNSNIIEFSTLSGILTAKRVPANEINGSSNGESQDNFYIELDFPVVPVSDYNDLEVSAISEILNGVSIVDVKKNTLDDIYVVLPSVEEVVEFKPQINKIKDAPGRGIVITARAPNGSGFDFYSRFFCPKYGIDEDPVCGSAHCALAAYWHEKLGKCDFVAYQASPRSGVLHVHIDTENQRVLLRGKTTTVMEGFLLV</sequence>
<evidence type="ECO:0000313" key="4">
    <source>
        <dbReference type="Proteomes" id="UP001229421"/>
    </source>
</evidence>
<dbReference type="Proteomes" id="UP001229421">
    <property type="component" value="Unassembled WGS sequence"/>
</dbReference>
<accession>A0AAD8KYU4</accession>
<keyword evidence="4" id="KW-1185">Reference proteome</keyword>
<dbReference type="EMBL" id="JAUHHV010000004">
    <property type="protein sequence ID" value="KAK1428260.1"/>
    <property type="molecule type" value="Genomic_DNA"/>
</dbReference>
<proteinExistence type="inferred from homology"/>
<dbReference type="PANTHER" id="PTHR13774:SF17">
    <property type="entry name" value="PHENAZINE BIOSYNTHESIS-LIKE DOMAIN-CONTAINING PROTEIN"/>
    <property type="match status" value="1"/>
</dbReference>
<reference evidence="3" key="1">
    <citation type="journal article" date="2023" name="bioRxiv">
        <title>Improved chromosome-level genome assembly for marigold (Tagetes erecta).</title>
        <authorList>
            <person name="Jiang F."/>
            <person name="Yuan L."/>
            <person name="Wang S."/>
            <person name="Wang H."/>
            <person name="Xu D."/>
            <person name="Wang A."/>
            <person name="Fan W."/>
        </authorList>
    </citation>
    <scope>NUCLEOTIDE SEQUENCE</scope>
    <source>
        <strain evidence="3">WSJ</strain>
        <tissue evidence="3">Leaf</tissue>
    </source>
</reference>
<keyword evidence="2" id="KW-0413">Isomerase</keyword>
<evidence type="ECO:0000256" key="1">
    <source>
        <dbReference type="ARBA" id="ARBA00008270"/>
    </source>
</evidence>
<dbReference type="NCBIfam" id="TIGR00654">
    <property type="entry name" value="PhzF_family"/>
    <property type="match status" value="1"/>
</dbReference>
<organism evidence="3 4">
    <name type="scientific">Tagetes erecta</name>
    <name type="common">African marigold</name>
    <dbReference type="NCBI Taxonomy" id="13708"/>
    <lineage>
        <taxon>Eukaryota</taxon>
        <taxon>Viridiplantae</taxon>
        <taxon>Streptophyta</taxon>
        <taxon>Embryophyta</taxon>
        <taxon>Tracheophyta</taxon>
        <taxon>Spermatophyta</taxon>
        <taxon>Magnoliopsida</taxon>
        <taxon>eudicotyledons</taxon>
        <taxon>Gunneridae</taxon>
        <taxon>Pentapetalae</taxon>
        <taxon>asterids</taxon>
        <taxon>campanulids</taxon>
        <taxon>Asterales</taxon>
        <taxon>Asteraceae</taxon>
        <taxon>Asteroideae</taxon>
        <taxon>Heliantheae alliance</taxon>
        <taxon>Tageteae</taxon>
        <taxon>Tagetes</taxon>
    </lineage>
</organism>
<name>A0AAD8KYU4_TARER</name>
<evidence type="ECO:0000256" key="2">
    <source>
        <dbReference type="ARBA" id="ARBA00023235"/>
    </source>
</evidence>
<dbReference type="Gene3D" id="3.10.310.10">
    <property type="entry name" value="Diaminopimelate Epimerase, Chain A, domain 1"/>
    <property type="match status" value="2"/>
</dbReference>
<dbReference type="AlphaFoldDB" id="A0AAD8KYU4"/>
<dbReference type="InterPro" id="IPR003719">
    <property type="entry name" value="Phenazine_PhzF-like"/>
</dbReference>
<comment type="similarity">
    <text evidence="1">Belongs to the PhzF family.</text>
</comment>
<evidence type="ECO:0000313" key="3">
    <source>
        <dbReference type="EMBL" id="KAK1428260.1"/>
    </source>
</evidence>
<gene>
    <name evidence="3" type="ORF">QVD17_17090</name>
</gene>
<dbReference type="PANTHER" id="PTHR13774">
    <property type="entry name" value="PHENAZINE BIOSYNTHESIS PROTEIN"/>
    <property type="match status" value="1"/>
</dbReference>
<dbReference type="GO" id="GO:0005737">
    <property type="term" value="C:cytoplasm"/>
    <property type="evidence" value="ECO:0007669"/>
    <property type="project" value="TreeGrafter"/>
</dbReference>
<protein>
    <submittedName>
        <fullName evidence="3">Uncharacterized protein</fullName>
    </submittedName>
</protein>
<comment type="caution">
    <text evidence="3">The sequence shown here is derived from an EMBL/GenBank/DDBJ whole genome shotgun (WGS) entry which is preliminary data.</text>
</comment>
<dbReference type="SUPFAM" id="SSF54506">
    <property type="entry name" value="Diaminopimelate epimerase-like"/>
    <property type="match status" value="1"/>
</dbReference>
<dbReference type="GO" id="GO:0016853">
    <property type="term" value="F:isomerase activity"/>
    <property type="evidence" value="ECO:0007669"/>
    <property type="project" value="UniProtKB-KW"/>
</dbReference>